<gene>
    <name evidence="3" type="ORF">WMSIL1_LOCUS11543</name>
</gene>
<sequence length="345" mass="36232">MNPVSAHNSSEIKASAPYSNVPTSSSSSQDLMTAAGQQQPQQSRTSYAGTPTTSTTSSFTPLANVDATSIGNRGSGSDFSEYFNHFNGLHTNINTSSSFSSSLMLDGEHYSSAARLPMSSGISVVPPGAPHMPPAYVSSSHFSTHGLTSKLPELQFSNTTTTGVGHPQSGIPPGSMEMAYSAPHMMGVLASSPHASIISPAYSPCSVTTQGSGGGGGGAGSGNNKRSLAACASVSIDADNKPGAFKARSKKESHNRIERRRRDYINSQISRLSSLLPPEMYHDVLVYFEDGETDTAVPSAATRSGVPPQRNLIISTAALSVLSTYSRPWCPFNIGYTVLTSYYSK</sequence>
<reference evidence="3 4" key="1">
    <citation type="submission" date="2019-07" db="EMBL/GenBank/DDBJ databases">
        <authorList>
            <person name="Jastrzebski P J."/>
            <person name="Paukszto L."/>
            <person name="Jastrzebski P J."/>
        </authorList>
    </citation>
    <scope>NUCLEOTIDE SEQUENCE [LARGE SCALE GENOMIC DNA]</scope>
    <source>
        <strain evidence="3 4">WMS-il1</strain>
    </source>
</reference>
<dbReference type="EMBL" id="CABIJS010000555">
    <property type="protein sequence ID" value="VUZ53488.1"/>
    <property type="molecule type" value="Genomic_DNA"/>
</dbReference>
<dbReference type="Gene3D" id="4.10.280.10">
    <property type="entry name" value="Helix-loop-helix DNA-binding domain"/>
    <property type="match status" value="1"/>
</dbReference>
<evidence type="ECO:0000313" key="4">
    <source>
        <dbReference type="Proteomes" id="UP000321570"/>
    </source>
</evidence>
<protein>
    <recommendedName>
        <fullName evidence="2">BHLH domain-containing protein</fullName>
    </recommendedName>
</protein>
<feature type="domain" description="BHLH" evidence="2">
    <location>
        <begin position="249"/>
        <end position="309"/>
    </location>
</feature>
<feature type="region of interest" description="Disordered" evidence="1">
    <location>
        <begin position="1"/>
        <end position="60"/>
    </location>
</feature>
<evidence type="ECO:0000259" key="2">
    <source>
        <dbReference type="PROSITE" id="PS50888"/>
    </source>
</evidence>
<dbReference type="PROSITE" id="PS50888">
    <property type="entry name" value="BHLH"/>
    <property type="match status" value="1"/>
</dbReference>
<keyword evidence="4" id="KW-1185">Reference proteome</keyword>
<evidence type="ECO:0000256" key="1">
    <source>
        <dbReference type="SAM" id="MobiDB-lite"/>
    </source>
</evidence>
<accession>A0A564Z3I2</accession>
<dbReference type="GO" id="GO:0046983">
    <property type="term" value="F:protein dimerization activity"/>
    <property type="evidence" value="ECO:0007669"/>
    <property type="project" value="InterPro"/>
</dbReference>
<dbReference type="InterPro" id="IPR036638">
    <property type="entry name" value="HLH_DNA-bd_sf"/>
</dbReference>
<dbReference type="Proteomes" id="UP000321570">
    <property type="component" value="Unassembled WGS sequence"/>
</dbReference>
<name>A0A564Z3I2_HYMDI</name>
<organism evidence="3 4">
    <name type="scientific">Hymenolepis diminuta</name>
    <name type="common">Rat tapeworm</name>
    <dbReference type="NCBI Taxonomy" id="6216"/>
    <lineage>
        <taxon>Eukaryota</taxon>
        <taxon>Metazoa</taxon>
        <taxon>Spiralia</taxon>
        <taxon>Lophotrochozoa</taxon>
        <taxon>Platyhelminthes</taxon>
        <taxon>Cestoda</taxon>
        <taxon>Eucestoda</taxon>
        <taxon>Cyclophyllidea</taxon>
        <taxon>Hymenolepididae</taxon>
        <taxon>Hymenolepis</taxon>
    </lineage>
</organism>
<dbReference type="SUPFAM" id="SSF47459">
    <property type="entry name" value="HLH, helix-loop-helix DNA-binding domain"/>
    <property type="match status" value="1"/>
</dbReference>
<dbReference type="AlphaFoldDB" id="A0A564Z3I2"/>
<proteinExistence type="predicted"/>
<evidence type="ECO:0000313" key="3">
    <source>
        <dbReference type="EMBL" id="VUZ53488.1"/>
    </source>
</evidence>
<feature type="compositionally biased region" description="Low complexity" evidence="1">
    <location>
        <begin position="45"/>
        <end position="60"/>
    </location>
</feature>
<feature type="compositionally biased region" description="Polar residues" evidence="1">
    <location>
        <begin position="1"/>
        <end position="44"/>
    </location>
</feature>
<dbReference type="InterPro" id="IPR011598">
    <property type="entry name" value="bHLH_dom"/>
</dbReference>
<dbReference type="Pfam" id="PF00010">
    <property type="entry name" value="HLH"/>
    <property type="match status" value="1"/>
</dbReference>